<dbReference type="EMBL" id="FNWX01000008">
    <property type="protein sequence ID" value="SEH50865.1"/>
    <property type="molecule type" value="Genomic_DNA"/>
</dbReference>
<dbReference type="FunFam" id="2.40.30.20:FF:000003">
    <property type="entry name" value="Riboflavin synthase, alpha subunit"/>
    <property type="match status" value="1"/>
</dbReference>
<dbReference type="Gene3D" id="2.40.30.20">
    <property type="match status" value="2"/>
</dbReference>
<name>A0A1H6IUV5_9FLAO</name>
<dbReference type="Pfam" id="PF00677">
    <property type="entry name" value="Lum_binding"/>
    <property type="match status" value="2"/>
</dbReference>
<dbReference type="InterPro" id="IPR023366">
    <property type="entry name" value="ATP_synth_asu-like_sf"/>
</dbReference>
<keyword evidence="13" id="KW-1185">Reference proteome</keyword>
<evidence type="ECO:0000256" key="2">
    <source>
        <dbReference type="ARBA" id="ARBA00002803"/>
    </source>
</evidence>
<dbReference type="PIRSF" id="PIRSF000498">
    <property type="entry name" value="Riboflavin_syn_A"/>
    <property type="match status" value="1"/>
</dbReference>
<dbReference type="EC" id="2.5.1.9" evidence="4 9"/>
<feature type="repeat" description="Lumazine-binding" evidence="10">
    <location>
        <begin position="1"/>
        <end position="95"/>
    </location>
</feature>
<evidence type="ECO:0000256" key="9">
    <source>
        <dbReference type="NCBIfam" id="TIGR00187"/>
    </source>
</evidence>
<dbReference type="Proteomes" id="UP000198555">
    <property type="component" value="Unassembled WGS sequence"/>
</dbReference>
<keyword evidence="6" id="KW-0686">Riboflavin biosynthesis</keyword>
<feature type="repeat" description="Lumazine-binding" evidence="10">
    <location>
        <begin position="96"/>
        <end position="192"/>
    </location>
</feature>
<dbReference type="InterPro" id="IPR017938">
    <property type="entry name" value="Riboflavin_synthase-like_b-brl"/>
</dbReference>
<reference evidence="13" key="1">
    <citation type="submission" date="2016-10" db="EMBL/GenBank/DDBJ databases">
        <authorList>
            <person name="Varghese N."/>
            <person name="Submissions S."/>
        </authorList>
    </citation>
    <scope>NUCLEOTIDE SEQUENCE [LARGE SCALE GENOMIC DNA]</scope>
    <source>
        <strain evidence="13">DSM 19326</strain>
    </source>
</reference>
<keyword evidence="8" id="KW-0677">Repeat</keyword>
<dbReference type="PROSITE" id="PS51177">
    <property type="entry name" value="LUMAZINE_BIND"/>
    <property type="match status" value="2"/>
</dbReference>
<dbReference type="CDD" id="cd00402">
    <property type="entry name" value="Riboflavin_synthase_like"/>
    <property type="match status" value="1"/>
</dbReference>
<keyword evidence="7" id="KW-0808">Transferase</keyword>
<dbReference type="AlphaFoldDB" id="A0A1H6IUV5"/>
<gene>
    <name evidence="12" type="ORF">SAMN05421793_10854</name>
</gene>
<evidence type="ECO:0000256" key="5">
    <source>
        <dbReference type="ARBA" id="ARBA00013950"/>
    </source>
</evidence>
<accession>A0A1H6IUV5</accession>
<dbReference type="GO" id="GO:0009231">
    <property type="term" value="P:riboflavin biosynthetic process"/>
    <property type="evidence" value="ECO:0007669"/>
    <property type="project" value="UniProtKB-KW"/>
</dbReference>
<feature type="domain" description="Lumazine-binding" evidence="11">
    <location>
        <begin position="96"/>
        <end position="192"/>
    </location>
</feature>
<sequence length="198" mass="21954">MFTGIIEATGNVVKIEKNETNIDFTLSCPFTQELKIDQSLAHNGCCLTVVEISGNQYKVTAINETLEKTNLGHWSVGTEVNLERCLKFEGRLDGHVVQGHVDKTGIVEHIENLSGSYVITISYEESDEYTTVPQGSITVNGTSLTVAESGKNQFSVAIIPYTWEFTNKKHLKKGDVVNLEFDIIGKYVAKLLKKQNVI</sequence>
<dbReference type="PANTHER" id="PTHR21098:SF12">
    <property type="entry name" value="RIBOFLAVIN SYNTHASE"/>
    <property type="match status" value="1"/>
</dbReference>
<dbReference type="GO" id="GO:0004746">
    <property type="term" value="F:riboflavin synthase activity"/>
    <property type="evidence" value="ECO:0007669"/>
    <property type="project" value="UniProtKB-UniRule"/>
</dbReference>
<evidence type="ECO:0000256" key="7">
    <source>
        <dbReference type="ARBA" id="ARBA00022679"/>
    </source>
</evidence>
<dbReference type="RefSeq" id="WP_089768860.1">
    <property type="nucleotide sequence ID" value="NZ_FNWX01000008.1"/>
</dbReference>
<protein>
    <recommendedName>
        <fullName evidence="5 9">Riboflavin synthase</fullName>
        <ecNumber evidence="4 9">2.5.1.9</ecNumber>
    </recommendedName>
</protein>
<dbReference type="SUPFAM" id="SSF63380">
    <property type="entry name" value="Riboflavin synthase domain-like"/>
    <property type="match status" value="2"/>
</dbReference>
<dbReference type="NCBIfam" id="TIGR00187">
    <property type="entry name" value="ribE"/>
    <property type="match status" value="1"/>
</dbReference>
<comment type="pathway">
    <text evidence="3">Cofactor biosynthesis; riboflavin biosynthesis; riboflavin from 2-hydroxy-3-oxobutyl phosphate and 5-amino-6-(D-ribitylamino)uracil: step 2/2.</text>
</comment>
<evidence type="ECO:0000256" key="1">
    <source>
        <dbReference type="ARBA" id="ARBA00000968"/>
    </source>
</evidence>
<organism evidence="12 13">
    <name type="scientific">Epilithonimonas hominis</name>
    <dbReference type="NCBI Taxonomy" id="420404"/>
    <lineage>
        <taxon>Bacteria</taxon>
        <taxon>Pseudomonadati</taxon>
        <taxon>Bacteroidota</taxon>
        <taxon>Flavobacteriia</taxon>
        <taxon>Flavobacteriales</taxon>
        <taxon>Weeksellaceae</taxon>
        <taxon>Chryseobacterium group</taxon>
        <taxon>Epilithonimonas</taxon>
    </lineage>
</organism>
<evidence type="ECO:0000256" key="4">
    <source>
        <dbReference type="ARBA" id="ARBA00012827"/>
    </source>
</evidence>
<evidence type="ECO:0000313" key="13">
    <source>
        <dbReference type="Proteomes" id="UP000198555"/>
    </source>
</evidence>
<proteinExistence type="predicted"/>
<dbReference type="STRING" id="420404.SAMN05421793_10854"/>
<feature type="domain" description="Lumazine-binding" evidence="11">
    <location>
        <begin position="1"/>
        <end position="95"/>
    </location>
</feature>
<evidence type="ECO:0000313" key="12">
    <source>
        <dbReference type="EMBL" id="SEH50865.1"/>
    </source>
</evidence>
<dbReference type="PANTHER" id="PTHR21098">
    <property type="entry name" value="RIBOFLAVIN SYNTHASE ALPHA CHAIN"/>
    <property type="match status" value="1"/>
</dbReference>
<evidence type="ECO:0000256" key="6">
    <source>
        <dbReference type="ARBA" id="ARBA00022619"/>
    </source>
</evidence>
<comment type="catalytic activity">
    <reaction evidence="1">
        <text>2 6,7-dimethyl-8-(1-D-ribityl)lumazine + H(+) = 5-amino-6-(D-ribitylamino)uracil + riboflavin</text>
        <dbReference type="Rhea" id="RHEA:20772"/>
        <dbReference type="ChEBI" id="CHEBI:15378"/>
        <dbReference type="ChEBI" id="CHEBI:15934"/>
        <dbReference type="ChEBI" id="CHEBI:57986"/>
        <dbReference type="ChEBI" id="CHEBI:58201"/>
        <dbReference type="EC" id="2.5.1.9"/>
    </reaction>
</comment>
<evidence type="ECO:0000259" key="11">
    <source>
        <dbReference type="PROSITE" id="PS51177"/>
    </source>
</evidence>
<dbReference type="InterPro" id="IPR001783">
    <property type="entry name" value="Lumazine-bd"/>
</dbReference>
<evidence type="ECO:0000256" key="8">
    <source>
        <dbReference type="ARBA" id="ARBA00022737"/>
    </source>
</evidence>
<evidence type="ECO:0000256" key="10">
    <source>
        <dbReference type="PROSITE-ProRule" id="PRU00524"/>
    </source>
</evidence>
<dbReference type="NCBIfam" id="NF006767">
    <property type="entry name" value="PRK09289.1"/>
    <property type="match status" value="1"/>
</dbReference>
<comment type="function">
    <text evidence="2">Catalyzes the dismutation of two molecules of 6,7-dimethyl-8-ribityllumazine, resulting in the formation of riboflavin and 5-amino-6-(D-ribitylamino)uracil.</text>
</comment>
<evidence type="ECO:0000256" key="3">
    <source>
        <dbReference type="ARBA" id="ARBA00004887"/>
    </source>
</evidence>
<dbReference type="InterPro" id="IPR026017">
    <property type="entry name" value="Lumazine-bd_dom"/>
</dbReference>